<keyword evidence="2" id="KW-1185">Reference proteome</keyword>
<reference evidence="1 2" key="2">
    <citation type="journal article" date="2009" name="PLoS ONE">
        <title>An integrated genetic and cytogenetic map of the cucumber genome.</title>
        <authorList>
            <person name="Ren Y."/>
            <person name="Zhang Z."/>
            <person name="Liu J."/>
            <person name="Staub J.E."/>
            <person name="Han Y."/>
            <person name="Cheng Z."/>
            <person name="Li X."/>
            <person name="Lu J."/>
            <person name="Miao H."/>
            <person name="Kang H."/>
            <person name="Xie B."/>
            <person name="Gu X."/>
            <person name="Wang X."/>
            <person name="Du Y."/>
            <person name="Jin W."/>
            <person name="Huang S."/>
        </authorList>
    </citation>
    <scope>NUCLEOTIDE SEQUENCE [LARGE SCALE GENOMIC DNA]</scope>
    <source>
        <strain evidence="2">cv. 9930</strain>
        <tissue evidence="1">Leaf</tissue>
    </source>
</reference>
<dbReference type="Proteomes" id="UP000029981">
    <property type="component" value="Unassembled WGS sequence"/>
</dbReference>
<reference evidence="1 2" key="5">
    <citation type="journal article" date="2019" name="Gigascience">
        <title>A chromosome-scale genome assembly of cucumber (Cucumis sativus L.).</title>
        <authorList>
            <person name="Li Q."/>
            <person name="Li H."/>
            <person name="Huang W."/>
            <person name="Xu Y."/>
            <person name="Zhou Q."/>
            <person name="Wang S."/>
            <person name="Ruan J."/>
            <person name="Huang S."/>
            <person name="Zhang Z."/>
        </authorList>
    </citation>
    <scope>NUCLEOTIDE SEQUENCE [LARGE SCALE GENOMIC DNA]</scope>
    <source>
        <strain evidence="2">cv. 9930</strain>
        <tissue evidence="1">Leaf</tissue>
    </source>
</reference>
<proteinExistence type="predicted"/>
<reference evidence="1 2" key="4">
    <citation type="journal article" date="2011" name="BMC Genomics">
        <title>RNA-Seq improves annotation of protein-coding genes in the cucumber genome.</title>
        <authorList>
            <person name="Li Z."/>
            <person name="Zhang Z."/>
            <person name="Yan P."/>
            <person name="Huang S."/>
            <person name="Fei Z."/>
            <person name="Lin K."/>
        </authorList>
    </citation>
    <scope>NUCLEOTIDE SEQUENCE [LARGE SCALE GENOMIC DNA]</scope>
    <source>
        <strain evidence="2">cv. 9930</strain>
        <tissue evidence="1">Leaf</tissue>
    </source>
</reference>
<sequence>MSFEFVRHLLSLPINQAEVFTVGLRRLTICEAIIVHVFLHPTTTQTKLVPSRRRSVGAEAGVSSIPAIASRLRSSGREIIGHATLRSISLAPICRVRLSVASVLSLSPLKLKLTEPHHPPFARPPTVHAISPSRTTLFVKLSVVREVVRREAVSASVRKSEVARVRVFQIARVTQLHFSNRDGSHPNLSLAWVDFTCAKLQFLPDHKNYWVLVIVLKHLGLIKESISNHAIKCSTFSLSRRSIHYFRHRRLQISPTAAISKPPFNPPRPFSTVSPSPSSSSFDSELRKYLGYGALVIFCGAATYYSFPFPENAKHKKAQIFRYAPLPEDLHTVSNWSGTHEVWTRVFHQPENLEQLEQVVKQANEKKARIRPVGSGLSPNGIGLSRMGMVNLALMDKVLEVDKEKKRVRVQAGIRVQQLVDGIKEYGLTLQNFASIREQQIGGIIQVGAHGTGAKLPPIDEQVIAMKLVTPAKGTIEISKDKDPELFLLARCGLGGLGVVAEVTLQCVERQELVEHTYISNMKDIKKNHKKLLADNKHVKYLYIPYTDAIVVVTCNPISKWRGPPKFKPKYTSEEAIQHVRDLYVESLKKYSASEERDMNEFSFTELRDKLLALDPLNKEHVIKVNQAEAEFWRKSEGYRVGWSDEILGFDCGGQQWVSETCFPAGTLAKPNMKDIEYIEELKQLIEKKNIPAPAPLEQRWTARSKSPMSPASSTAEDDIFSWVGIIMYLPTSDARQRKEITEEFFHYRHLTQTLLWDQYSAFEHWAKIEVPKDKDELAALQARLRKRFPVDEYNKARRALDPNKILSNNKLEKLFSSTDTV</sequence>
<reference evidence="1 2" key="1">
    <citation type="journal article" date="2009" name="Nat. Genet.">
        <title>The genome of the cucumber, Cucumis sativus L.</title>
        <authorList>
            <person name="Huang S."/>
            <person name="Li R."/>
            <person name="Zhang Z."/>
            <person name="Li L."/>
            <person name="Gu X."/>
            <person name="Fan W."/>
            <person name="Lucas W.J."/>
            <person name="Wang X."/>
            <person name="Xie B."/>
            <person name="Ni P."/>
            <person name="Ren Y."/>
            <person name="Zhu H."/>
            <person name="Li J."/>
            <person name="Lin K."/>
            <person name="Jin W."/>
            <person name="Fei Z."/>
            <person name="Li G."/>
            <person name="Staub J."/>
            <person name="Kilian A."/>
            <person name="van der Vossen E.A."/>
            <person name="Wu Y."/>
            <person name="Guo J."/>
            <person name="He J."/>
            <person name="Jia Z."/>
            <person name="Ren Y."/>
            <person name="Tian G."/>
            <person name="Lu Y."/>
            <person name="Ruan J."/>
            <person name="Qian W."/>
            <person name="Wang M."/>
            <person name="Huang Q."/>
            <person name="Li B."/>
            <person name="Xuan Z."/>
            <person name="Cao J."/>
            <person name="Asan"/>
            <person name="Wu Z."/>
            <person name="Zhang J."/>
            <person name="Cai Q."/>
            <person name="Bai Y."/>
            <person name="Zhao B."/>
            <person name="Han Y."/>
            <person name="Li Y."/>
            <person name="Li X."/>
            <person name="Wang S."/>
            <person name="Shi Q."/>
            <person name="Liu S."/>
            <person name="Cho W.K."/>
            <person name="Kim J.Y."/>
            <person name="Xu Y."/>
            <person name="Heller-Uszynska K."/>
            <person name="Miao H."/>
            <person name="Cheng Z."/>
            <person name="Zhang S."/>
            <person name="Wu J."/>
            <person name="Yang Y."/>
            <person name="Kang H."/>
            <person name="Li M."/>
            <person name="Liang H."/>
            <person name="Ren X."/>
            <person name="Shi Z."/>
            <person name="Wen M."/>
            <person name="Jian M."/>
            <person name="Yang H."/>
            <person name="Zhang G."/>
            <person name="Yang Z."/>
            <person name="Chen R."/>
            <person name="Liu S."/>
            <person name="Li J."/>
            <person name="Ma L."/>
            <person name="Liu H."/>
            <person name="Zhou Y."/>
            <person name="Zhao J."/>
            <person name="Fang X."/>
            <person name="Li G."/>
            <person name="Fang L."/>
            <person name="Li Y."/>
            <person name="Liu D."/>
            <person name="Zheng H."/>
            <person name="Zhang Y."/>
            <person name="Qin N."/>
            <person name="Li Z."/>
            <person name="Yang G."/>
            <person name="Yang S."/>
            <person name="Bolund L."/>
            <person name="Kristiansen K."/>
            <person name="Zheng H."/>
            <person name="Li S."/>
            <person name="Zhang X."/>
            <person name="Yang H."/>
            <person name="Wang J."/>
            <person name="Sun R."/>
            <person name="Zhang B."/>
            <person name="Jiang S."/>
            <person name="Wang J."/>
            <person name="Du Y."/>
            <person name="Li S."/>
        </authorList>
    </citation>
    <scope>NUCLEOTIDE SEQUENCE [LARGE SCALE GENOMIC DNA]</scope>
    <source>
        <strain evidence="2">cv. 9930</strain>
        <tissue evidence="1">Leaf</tissue>
    </source>
</reference>
<evidence type="ECO:0000313" key="2">
    <source>
        <dbReference type="Proteomes" id="UP000029981"/>
    </source>
</evidence>
<dbReference type="EMBL" id="ACHR03000039">
    <property type="protein sequence ID" value="KAE8637410.1"/>
    <property type="molecule type" value="Genomic_DNA"/>
</dbReference>
<evidence type="ECO:0000313" key="1">
    <source>
        <dbReference type="EMBL" id="KAE8637410.1"/>
    </source>
</evidence>
<gene>
    <name evidence="1" type="ORF">Csa_023387</name>
</gene>
<reference evidence="1 2" key="3">
    <citation type="journal article" date="2010" name="BMC Genomics">
        <title>Transcriptome sequencing and comparative analysis of cucumber flowers with different sex types.</title>
        <authorList>
            <person name="Guo S."/>
            <person name="Zheng Y."/>
            <person name="Joung J.G."/>
            <person name="Liu S."/>
            <person name="Zhang Z."/>
            <person name="Crasta O.R."/>
            <person name="Sobral B.W."/>
            <person name="Xu Y."/>
            <person name="Huang S."/>
            <person name="Fei Z."/>
        </authorList>
    </citation>
    <scope>NUCLEOTIDE SEQUENCE [LARGE SCALE GENOMIC DNA]</scope>
    <source>
        <strain evidence="2">cv. 9930</strain>
        <tissue evidence="1">Leaf</tissue>
    </source>
</reference>
<organism evidence="1 2">
    <name type="scientific">Cucumis sativus</name>
    <name type="common">Cucumber</name>
    <dbReference type="NCBI Taxonomy" id="3659"/>
    <lineage>
        <taxon>Eukaryota</taxon>
        <taxon>Viridiplantae</taxon>
        <taxon>Streptophyta</taxon>
        <taxon>Embryophyta</taxon>
        <taxon>Tracheophyta</taxon>
        <taxon>Spermatophyta</taxon>
        <taxon>Magnoliopsida</taxon>
        <taxon>eudicotyledons</taxon>
        <taxon>Gunneridae</taxon>
        <taxon>Pentapetalae</taxon>
        <taxon>rosids</taxon>
        <taxon>fabids</taxon>
        <taxon>Cucurbitales</taxon>
        <taxon>Cucurbitaceae</taxon>
        <taxon>Benincaseae</taxon>
        <taxon>Cucumis</taxon>
    </lineage>
</organism>
<accession>A0ACB6HBW8</accession>
<comment type="caution">
    <text evidence="1">The sequence shown here is derived from an EMBL/GenBank/DDBJ whole genome shotgun (WGS) entry which is preliminary data.</text>
</comment>
<name>A0ACB6HBW8_CUCSA</name>
<protein>
    <submittedName>
        <fullName evidence="1">Uncharacterized protein</fullName>
    </submittedName>
</protein>